<evidence type="ECO:0000259" key="1">
    <source>
        <dbReference type="Pfam" id="PF13355"/>
    </source>
</evidence>
<evidence type="ECO:0000313" key="4">
    <source>
        <dbReference type="Proteomes" id="UP000054558"/>
    </source>
</evidence>
<feature type="domain" description="Plastid division protein CDP1-like 2nd alpha solenoid" evidence="2">
    <location>
        <begin position="2"/>
        <end position="134"/>
    </location>
</feature>
<dbReference type="InterPro" id="IPR025344">
    <property type="entry name" value="CDP1-like_IMS"/>
</dbReference>
<name>A0A0U9HR06_KLENI</name>
<dbReference type="AlphaFoldDB" id="A0A0U9HR06"/>
<dbReference type="Pfam" id="PF23468">
    <property type="entry name" value="ARC6"/>
    <property type="match status" value="1"/>
</dbReference>
<organism evidence="3 4">
    <name type="scientific">Klebsormidium nitens</name>
    <name type="common">Green alga</name>
    <name type="synonym">Ulothrix nitens</name>
    <dbReference type="NCBI Taxonomy" id="105231"/>
    <lineage>
        <taxon>Eukaryota</taxon>
        <taxon>Viridiplantae</taxon>
        <taxon>Streptophyta</taxon>
        <taxon>Klebsormidiophyceae</taxon>
        <taxon>Klebsormidiales</taxon>
        <taxon>Klebsormidiaceae</taxon>
        <taxon>Klebsormidium</taxon>
    </lineage>
</organism>
<dbReference type="STRING" id="105231.A0A0U9HR06"/>
<sequence>MERKPELVEDADGILSKLARELQQDPDSADAQRIDVALERAMCCLLLGHVDDARAHLGLNTTPPTGSLDIADYVYAHSESSPDLLPGLCSLLERWLKEALLTSYREASQINSAIIPYFEDPHVKGYLEKLQQGSILLAFGKAIRGGVRLAARIASLPIRTIKWIGRSVEGLAAGLKDRASAVTVAASGNDTVEETWRGANVLDGRSETREVGMRSDNQSLGVDVAKQSRGSVSSEAIDQEREDFSNGGVGMAQGPPFLAPPEQLPRGIPATGKLKDLDLERFLARGSDGFAEFTAAKTGDEMDGTETSGALESEPTVGFLIERGAEGGDVAGVGVEDNGAVSSKPKPVDPVYQNRSNVVILVGGALLVAAIASAVLKPSRKPAANQLLQTPVTAKTVAPLPKLAQQQIVPKPLPMTPPDVDIRMPPMDSVLAEGIIRRWQKAKAGALGRRGDISGLRDVLDGAMLAEWTARARDFSKTGKRWDYDLRGINVESVQVSNRGREAVVGVTLQERATEFDASQQAIDSYEEEYRAKYELRFIRGAGWRIISGTVLT</sequence>
<dbReference type="PANTHER" id="PTHR33925">
    <property type="entry name" value="PLASTID DIVISION PROTEIN CDP1, CHLOROPLASTIC-RELATED"/>
    <property type="match status" value="1"/>
</dbReference>
<proteinExistence type="predicted"/>
<dbReference type="InterPro" id="IPR044685">
    <property type="entry name" value="CPD1-like"/>
</dbReference>
<evidence type="ECO:0000313" key="3">
    <source>
        <dbReference type="EMBL" id="GAQ80447.1"/>
    </source>
</evidence>
<gene>
    <name evidence="3" type="ORF">KFL_000540230</name>
</gene>
<protein>
    <submittedName>
        <fullName evidence="3">Chloroplast division protein ARC6</fullName>
    </submittedName>
</protein>
<feature type="domain" description="Plastid division protein CDP1-like IMS" evidence="1">
    <location>
        <begin position="432"/>
        <end position="546"/>
    </location>
</feature>
<evidence type="ECO:0000259" key="2">
    <source>
        <dbReference type="Pfam" id="PF23468"/>
    </source>
</evidence>
<keyword evidence="4" id="KW-1185">Reference proteome</keyword>
<accession>A0A0U9HR06</accession>
<dbReference type="Pfam" id="PF13355">
    <property type="entry name" value="ARC6-like_IMS"/>
    <property type="match status" value="1"/>
</dbReference>
<dbReference type="OMA" id="HAWVEAT"/>
<dbReference type="OrthoDB" id="512200at2759"/>
<dbReference type="Proteomes" id="UP000054558">
    <property type="component" value="Unassembled WGS sequence"/>
</dbReference>
<dbReference type="EMBL" id="DF237003">
    <property type="protein sequence ID" value="GAQ80447.1"/>
    <property type="molecule type" value="Genomic_DNA"/>
</dbReference>
<dbReference type="InterPro" id="IPR057137">
    <property type="entry name" value="CDP1-like_a_solenoid_2"/>
</dbReference>
<reference evidence="3 4" key="1">
    <citation type="journal article" date="2014" name="Nat. Commun.">
        <title>Klebsormidium flaccidum genome reveals primary factors for plant terrestrial adaptation.</title>
        <authorList>
            <person name="Hori K."/>
            <person name="Maruyama F."/>
            <person name="Fujisawa T."/>
            <person name="Togashi T."/>
            <person name="Yamamoto N."/>
            <person name="Seo M."/>
            <person name="Sato S."/>
            <person name="Yamada T."/>
            <person name="Mori H."/>
            <person name="Tajima N."/>
            <person name="Moriyama T."/>
            <person name="Ikeuchi M."/>
            <person name="Watanabe M."/>
            <person name="Wada H."/>
            <person name="Kobayashi K."/>
            <person name="Saito M."/>
            <person name="Masuda T."/>
            <person name="Sasaki-Sekimoto Y."/>
            <person name="Mashiguchi K."/>
            <person name="Awai K."/>
            <person name="Shimojima M."/>
            <person name="Masuda S."/>
            <person name="Iwai M."/>
            <person name="Nobusawa T."/>
            <person name="Narise T."/>
            <person name="Kondo S."/>
            <person name="Saito H."/>
            <person name="Sato R."/>
            <person name="Murakawa M."/>
            <person name="Ihara Y."/>
            <person name="Oshima-Yamada Y."/>
            <person name="Ohtaka K."/>
            <person name="Satoh M."/>
            <person name="Sonobe K."/>
            <person name="Ishii M."/>
            <person name="Ohtani R."/>
            <person name="Kanamori-Sato M."/>
            <person name="Honoki R."/>
            <person name="Miyazaki D."/>
            <person name="Mochizuki H."/>
            <person name="Umetsu J."/>
            <person name="Higashi K."/>
            <person name="Shibata D."/>
            <person name="Kamiya Y."/>
            <person name="Sato N."/>
            <person name="Nakamura Y."/>
            <person name="Tabata S."/>
            <person name="Ida S."/>
            <person name="Kurokawa K."/>
            <person name="Ohta H."/>
        </authorList>
    </citation>
    <scope>NUCLEOTIDE SEQUENCE [LARGE SCALE GENOMIC DNA]</scope>
    <source>
        <strain evidence="3 4">NIES-2285</strain>
    </source>
</reference>
<dbReference type="PANTHER" id="PTHR33925:SF1">
    <property type="entry name" value="PROTEIN ACCUMULATION AND REPLICATION OF CHLOROPLASTS 6, CHLOROPLASTIC"/>
    <property type="match status" value="1"/>
</dbReference>